<protein>
    <recommendedName>
        <fullName evidence="3">DUSP domain-containing protein</fullName>
    </recommendedName>
</protein>
<sequence>MTLATAEKDQTEVLKDPKAVSKGQPPLTEEEIEEHSRIRCCVCGERVRPEEVADHSRRCVLEPAPNLRLQLDKWCIASASMTPSEQRAFLHMRRTEELARVEALEADLARRATQLWWMCGRFGYVISSKWLREWRSFVGVGRPSAETRDRPPSPINNMDLFDLDGSLRAGLREGVQHDYHVLEQPMWDFFVQVYGGGPPILRYNASGVLPALSDSQATFEGEWRDLRPDTGHGRVFDPYSGCGFDGEIRGGFLWSCTGKGLLRNGSHFEGHVVGGLPDGRGREVKPSGVVFEGNFQHGKLHGYGRTTDPQGNIEEGEWEEGVLSGI</sequence>
<dbReference type="InterPro" id="IPR035927">
    <property type="entry name" value="DUSP-like_sf"/>
</dbReference>
<dbReference type="SUPFAM" id="SSF82185">
    <property type="entry name" value="Histone H3 K4-specific methyltransferase SET7/9 N-terminal domain"/>
    <property type="match status" value="1"/>
</dbReference>
<evidence type="ECO:0000256" key="1">
    <source>
        <dbReference type="ARBA" id="ARBA00022737"/>
    </source>
</evidence>
<keyword evidence="1" id="KW-0677">Repeat</keyword>
<feature type="compositionally biased region" description="Basic and acidic residues" evidence="2">
    <location>
        <begin position="1"/>
        <end position="19"/>
    </location>
</feature>
<dbReference type="Gene3D" id="2.20.110.10">
    <property type="entry name" value="Histone H3 K4-specific methyltransferase SET7/9 N-terminal domain"/>
    <property type="match status" value="1"/>
</dbReference>
<dbReference type="Pfam" id="PF06337">
    <property type="entry name" value="DUSP"/>
    <property type="match status" value="1"/>
</dbReference>
<dbReference type="SUPFAM" id="SSF143791">
    <property type="entry name" value="DUSP-like"/>
    <property type="match status" value="1"/>
</dbReference>
<proteinExistence type="predicted"/>
<gene>
    <name evidence="4" type="ORF">PBAH0796_LOCUS27500</name>
</gene>
<feature type="region of interest" description="Disordered" evidence="2">
    <location>
        <begin position="1"/>
        <end position="29"/>
    </location>
</feature>
<evidence type="ECO:0000256" key="2">
    <source>
        <dbReference type="SAM" id="MobiDB-lite"/>
    </source>
</evidence>
<dbReference type="PANTHER" id="PTHR23084:SF263">
    <property type="entry name" value="MORN REPEAT-CONTAINING PROTEIN 1"/>
    <property type="match status" value="1"/>
</dbReference>
<accession>A0A7S0B5F6</accession>
<dbReference type="EMBL" id="HBEG01045143">
    <property type="protein sequence ID" value="CAD8383812.1"/>
    <property type="molecule type" value="Transcribed_RNA"/>
</dbReference>
<evidence type="ECO:0000313" key="4">
    <source>
        <dbReference type="EMBL" id="CAD8383812.1"/>
    </source>
</evidence>
<dbReference type="AlphaFoldDB" id="A0A7S0B5F6"/>
<name>A0A7S0B5F6_9DINO</name>
<dbReference type="SMART" id="SM00695">
    <property type="entry name" value="DUSP"/>
    <property type="match status" value="1"/>
</dbReference>
<organism evidence="4">
    <name type="scientific">Pyrodinium bahamense</name>
    <dbReference type="NCBI Taxonomy" id="73915"/>
    <lineage>
        <taxon>Eukaryota</taxon>
        <taxon>Sar</taxon>
        <taxon>Alveolata</taxon>
        <taxon>Dinophyceae</taxon>
        <taxon>Gonyaulacales</taxon>
        <taxon>Pyrocystaceae</taxon>
        <taxon>Pyrodinium</taxon>
    </lineage>
</organism>
<dbReference type="PANTHER" id="PTHR23084">
    <property type="entry name" value="PHOSPHATIDYLINOSITOL-4-PHOSPHATE 5-KINASE RELATED"/>
    <property type="match status" value="1"/>
</dbReference>
<reference evidence="4" key="1">
    <citation type="submission" date="2021-01" db="EMBL/GenBank/DDBJ databases">
        <authorList>
            <person name="Corre E."/>
            <person name="Pelletier E."/>
            <person name="Niang G."/>
            <person name="Scheremetjew M."/>
            <person name="Finn R."/>
            <person name="Kale V."/>
            <person name="Holt S."/>
            <person name="Cochrane G."/>
            <person name="Meng A."/>
            <person name="Brown T."/>
            <person name="Cohen L."/>
        </authorList>
    </citation>
    <scope>NUCLEOTIDE SEQUENCE</scope>
    <source>
        <strain evidence="4">Pbaha01</strain>
    </source>
</reference>
<dbReference type="Gene3D" id="3.30.2230.10">
    <property type="entry name" value="DUSP-like"/>
    <property type="match status" value="1"/>
</dbReference>
<dbReference type="Pfam" id="PF02493">
    <property type="entry name" value="MORN"/>
    <property type="match status" value="2"/>
</dbReference>
<feature type="domain" description="DUSP" evidence="3">
    <location>
        <begin position="96"/>
        <end position="206"/>
    </location>
</feature>
<dbReference type="PROSITE" id="PS51283">
    <property type="entry name" value="DUSP"/>
    <property type="match status" value="1"/>
</dbReference>
<dbReference type="InterPro" id="IPR003409">
    <property type="entry name" value="MORN"/>
</dbReference>
<dbReference type="GO" id="GO:0004843">
    <property type="term" value="F:cysteine-type deubiquitinase activity"/>
    <property type="evidence" value="ECO:0007669"/>
    <property type="project" value="InterPro"/>
</dbReference>
<dbReference type="InterPro" id="IPR006615">
    <property type="entry name" value="Pept_C19_DUSP"/>
</dbReference>
<evidence type="ECO:0000259" key="3">
    <source>
        <dbReference type="PROSITE" id="PS51283"/>
    </source>
</evidence>